<keyword evidence="2" id="KW-1185">Reference proteome</keyword>
<dbReference type="OrthoDB" id="3113512at2759"/>
<gene>
    <name evidence="1" type="ORF">K435DRAFT_841474</name>
</gene>
<name>A0A4V4HEB1_DENBC</name>
<dbReference type="EMBL" id="ML179335">
    <property type="protein sequence ID" value="THU90435.1"/>
    <property type="molecule type" value="Genomic_DNA"/>
</dbReference>
<evidence type="ECO:0000313" key="1">
    <source>
        <dbReference type="EMBL" id="THU90435.1"/>
    </source>
</evidence>
<proteinExistence type="predicted"/>
<evidence type="ECO:0000313" key="2">
    <source>
        <dbReference type="Proteomes" id="UP000297245"/>
    </source>
</evidence>
<sequence length="944" mass="106942">MSDPLSPPNYPILPQELCDLIIDIVALGSCDESQYDSNNCLLDLKACALISKGWRRQAAGHLFKSLTLPSLTFTKVDWFEGKREPKPKSNQYPELTTRALDRLQQAIQPGGILSQGSTTLPFVQELTLDFWNLADFFEAVRLLLEQIPFVPNQLQGIVFDHVIATDSFLSYLSPLLLNNNDSIKQISILDVVETSRGPVHKTLPQLRTAVFFNYFPPLPNLEHLFFRQIDMDNRAQTDPDAIGPLLPRPRPRIVTLDICDAFVAHMEENHLFHPEMVCFDLSGMEELRLIHYNYCWDSHASVLTLRTLRRLIVRVLKSPRITKTFFYSPRRDNIHRDVENLPSYAPNLTYIQAHIELDYHRAEQLVLGLPYLKALRFLQVLEIQARAEVTTPRPDSPVSSGDLSSDWDLIKTRLVSLDENLDNLTQSTMSNTLGKIKVAVKNTVGRHMSAFGPYGSRQGLRHDMKIGSNPLVPPSYPTLPQELCDLIIDIVALGSCDESHHDSNNLSDLKACALVSKGWRRQAAGYLFKSLTLPSLTFTKVDWFEGNREPKPDSNRFPELTTTQALNQLQQAVQPGGILSQQSNILPFVQELTLDFWSLADFFEAARPLLEQIPFVPNQLQGCVFDHVITTNSFLSYLSPLLLNNNDSIKQISILEIIMSSHGSVQETSSQNQTMMFFDCFPSLPNLEHLFFRDSEIDSDNHSGPDFTATAPILPRPRPRIVTLDIVDGFSAAVLESFLFQRELFCFDLTGIEELRLIHHNYGWDCHEPVLTLCKTSLRRLTVRILNNPRTLESPFYRPERDNIHRDIENLPSLAPNLTYIQAYIELDYHRAEQFILGLPRLKALCSLQVLEIQAKAEVTTPRSDFPVSSGDSSSSWDLIKTRLVSLDESLDSLTQCTMSNTLGKIKVVVKVKGASFWEAKSFVDSCFTRMKSKSSPTFILSII</sequence>
<accession>A0A4V4HEB1</accession>
<reference evidence="1 2" key="1">
    <citation type="journal article" date="2019" name="Nat. Ecol. Evol.">
        <title>Megaphylogeny resolves global patterns of mushroom evolution.</title>
        <authorList>
            <person name="Varga T."/>
            <person name="Krizsan K."/>
            <person name="Foldi C."/>
            <person name="Dima B."/>
            <person name="Sanchez-Garcia M."/>
            <person name="Sanchez-Ramirez S."/>
            <person name="Szollosi G.J."/>
            <person name="Szarkandi J.G."/>
            <person name="Papp V."/>
            <person name="Albert L."/>
            <person name="Andreopoulos W."/>
            <person name="Angelini C."/>
            <person name="Antonin V."/>
            <person name="Barry K.W."/>
            <person name="Bougher N.L."/>
            <person name="Buchanan P."/>
            <person name="Buyck B."/>
            <person name="Bense V."/>
            <person name="Catcheside P."/>
            <person name="Chovatia M."/>
            <person name="Cooper J."/>
            <person name="Damon W."/>
            <person name="Desjardin D."/>
            <person name="Finy P."/>
            <person name="Geml J."/>
            <person name="Haridas S."/>
            <person name="Hughes K."/>
            <person name="Justo A."/>
            <person name="Karasinski D."/>
            <person name="Kautmanova I."/>
            <person name="Kiss B."/>
            <person name="Kocsube S."/>
            <person name="Kotiranta H."/>
            <person name="LaButti K.M."/>
            <person name="Lechner B.E."/>
            <person name="Liimatainen K."/>
            <person name="Lipzen A."/>
            <person name="Lukacs Z."/>
            <person name="Mihaltcheva S."/>
            <person name="Morgado L.N."/>
            <person name="Niskanen T."/>
            <person name="Noordeloos M.E."/>
            <person name="Ohm R.A."/>
            <person name="Ortiz-Santana B."/>
            <person name="Ovrebo C."/>
            <person name="Racz N."/>
            <person name="Riley R."/>
            <person name="Savchenko A."/>
            <person name="Shiryaev A."/>
            <person name="Soop K."/>
            <person name="Spirin V."/>
            <person name="Szebenyi C."/>
            <person name="Tomsovsky M."/>
            <person name="Tulloss R.E."/>
            <person name="Uehling J."/>
            <person name="Grigoriev I.V."/>
            <person name="Vagvolgyi C."/>
            <person name="Papp T."/>
            <person name="Martin F.M."/>
            <person name="Miettinen O."/>
            <person name="Hibbett D.S."/>
            <person name="Nagy L.G."/>
        </authorList>
    </citation>
    <scope>NUCLEOTIDE SEQUENCE [LARGE SCALE GENOMIC DNA]</scope>
    <source>
        <strain evidence="1 2">CBS 962.96</strain>
    </source>
</reference>
<organism evidence="1 2">
    <name type="scientific">Dendrothele bispora (strain CBS 962.96)</name>
    <dbReference type="NCBI Taxonomy" id="1314807"/>
    <lineage>
        <taxon>Eukaryota</taxon>
        <taxon>Fungi</taxon>
        <taxon>Dikarya</taxon>
        <taxon>Basidiomycota</taxon>
        <taxon>Agaricomycotina</taxon>
        <taxon>Agaricomycetes</taxon>
        <taxon>Agaricomycetidae</taxon>
        <taxon>Agaricales</taxon>
        <taxon>Agaricales incertae sedis</taxon>
        <taxon>Dendrothele</taxon>
    </lineage>
</organism>
<dbReference type="AlphaFoldDB" id="A0A4V4HEB1"/>
<dbReference type="Proteomes" id="UP000297245">
    <property type="component" value="Unassembled WGS sequence"/>
</dbReference>
<protein>
    <submittedName>
        <fullName evidence="1">Uncharacterized protein</fullName>
    </submittedName>
</protein>